<evidence type="ECO:0000313" key="1">
    <source>
        <dbReference type="EMBL" id="VWB98632.1"/>
    </source>
</evidence>
<dbReference type="RefSeq" id="WP_175024207.1">
    <property type="nucleotide sequence ID" value="NZ_CABVQC010000033.1"/>
</dbReference>
<dbReference type="EMBL" id="CABVQC010000033">
    <property type="protein sequence ID" value="VWB98632.1"/>
    <property type="molecule type" value="Genomic_DNA"/>
</dbReference>
<protein>
    <submittedName>
        <fullName evidence="1">Uncharacterized protein</fullName>
    </submittedName>
</protein>
<organism evidence="1 2">
    <name type="scientific">Burkholderia aenigmatica</name>
    <dbReference type="NCBI Taxonomy" id="2015348"/>
    <lineage>
        <taxon>Bacteria</taxon>
        <taxon>Pseudomonadati</taxon>
        <taxon>Pseudomonadota</taxon>
        <taxon>Betaproteobacteria</taxon>
        <taxon>Burkholderiales</taxon>
        <taxon>Burkholderiaceae</taxon>
        <taxon>Burkholderia</taxon>
        <taxon>Burkholderia cepacia complex</taxon>
    </lineage>
</organism>
<proteinExistence type="predicted"/>
<evidence type="ECO:0000313" key="2">
    <source>
        <dbReference type="Proteomes" id="UP000494261"/>
    </source>
</evidence>
<accession>A0A6P2NUN8</accession>
<name>A0A6P2NUN8_9BURK</name>
<gene>
    <name evidence="1" type="ORF">BLA13014_04614</name>
</gene>
<dbReference type="Proteomes" id="UP000494261">
    <property type="component" value="Unassembled WGS sequence"/>
</dbReference>
<dbReference type="AlphaFoldDB" id="A0A6P2NUN8"/>
<sequence>MQNMYTMARDEAAETPQERAFARWLKDVRRVAGGDVDEDLAWDLFIDGCDPISAVHEMRNQ</sequence>
<reference evidence="1 2" key="1">
    <citation type="submission" date="2019-09" db="EMBL/GenBank/DDBJ databases">
        <authorList>
            <person name="Depoorter E."/>
        </authorList>
    </citation>
    <scope>NUCLEOTIDE SEQUENCE [LARGE SCALE GENOMIC DNA]</scope>
    <source>
        <strain evidence="1">LMG 13014</strain>
    </source>
</reference>